<dbReference type="PROSITE" id="PS50142">
    <property type="entry name" value="RNASE_3_2"/>
    <property type="match status" value="1"/>
</dbReference>
<protein>
    <recommendedName>
        <fullName evidence="8">Ribonuclease 3</fullName>
        <ecNumber evidence="8">3.1.26.3</ecNumber>
    </recommendedName>
    <alternativeName>
        <fullName evidence="8">Ribonuclease III</fullName>
        <shortName evidence="8">RNase III</shortName>
    </alternativeName>
</protein>
<dbReference type="GO" id="GO:0003725">
    <property type="term" value="F:double-stranded RNA binding"/>
    <property type="evidence" value="ECO:0007669"/>
    <property type="project" value="TreeGrafter"/>
</dbReference>
<dbReference type="SUPFAM" id="SSF54768">
    <property type="entry name" value="dsRNA-binding domain-like"/>
    <property type="match status" value="1"/>
</dbReference>
<keyword evidence="12" id="KW-1185">Reference proteome</keyword>
<dbReference type="SUPFAM" id="SSF69065">
    <property type="entry name" value="RNase III domain-like"/>
    <property type="match status" value="1"/>
</dbReference>
<dbReference type="Pfam" id="PF14622">
    <property type="entry name" value="Ribonucleas_3_3"/>
    <property type="match status" value="1"/>
</dbReference>
<name>A0A1D8IMN8_9GAMM</name>
<feature type="binding site" evidence="8">
    <location>
        <position position="36"/>
    </location>
    <ligand>
        <name>Mg(2+)</name>
        <dbReference type="ChEBI" id="CHEBI:18420"/>
    </ligand>
</feature>
<dbReference type="GO" id="GO:0010468">
    <property type="term" value="P:regulation of gene expression"/>
    <property type="evidence" value="ECO:0007669"/>
    <property type="project" value="TreeGrafter"/>
</dbReference>
<dbReference type="GO" id="GO:0005737">
    <property type="term" value="C:cytoplasm"/>
    <property type="evidence" value="ECO:0007669"/>
    <property type="project" value="UniProtKB-SubCell"/>
</dbReference>
<gene>
    <name evidence="8" type="primary">rnc</name>
    <name evidence="11" type="ORF">BI364_06965</name>
</gene>
<sequence>MQNWISHLPDGLADDPLLRTALTHRSAGEPHNERLEFLGDAVLELVVSEWLYCKPSQLTEGGMSRLRTRLVERDALCRVAQNMDLAGRIALSGTHAHPETPSPRVLAGAVEAIIGAVFEYAGWEAARAFVTALLTVAMQNLPEDPEDAKDAKTKLQECLARRHEAGPHYRTVSARGGQFIVHCTAGGVGGVGMGSSRQEAEFSAAAQCLEKLAG</sequence>
<keyword evidence="3 8" id="KW-0507">mRNA processing</keyword>
<feature type="binding site" evidence="8">
    <location>
        <position position="111"/>
    </location>
    <ligand>
        <name>Mg(2+)</name>
        <dbReference type="ChEBI" id="CHEBI:18420"/>
    </ligand>
</feature>
<evidence type="ECO:0000256" key="5">
    <source>
        <dbReference type="ARBA" id="ARBA00022759"/>
    </source>
</evidence>
<keyword evidence="8" id="KW-0479">Metal-binding</keyword>
<dbReference type="EMBL" id="CP017415">
    <property type="protein sequence ID" value="AOU97732.1"/>
    <property type="molecule type" value="Genomic_DNA"/>
</dbReference>
<dbReference type="PROSITE" id="PS50137">
    <property type="entry name" value="DS_RBD"/>
    <property type="match status" value="1"/>
</dbReference>
<feature type="domain" description="RNase III" evidence="10">
    <location>
        <begin position="1"/>
        <end position="122"/>
    </location>
</feature>
<dbReference type="CDD" id="cd00593">
    <property type="entry name" value="RIBOc"/>
    <property type="match status" value="1"/>
</dbReference>
<evidence type="ECO:0000259" key="10">
    <source>
        <dbReference type="PROSITE" id="PS50142"/>
    </source>
</evidence>
<dbReference type="Gene3D" id="3.30.160.20">
    <property type="match status" value="1"/>
</dbReference>
<evidence type="ECO:0000256" key="8">
    <source>
        <dbReference type="HAMAP-Rule" id="MF_00104"/>
    </source>
</evidence>
<dbReference type="Gene3D" id="1.10.1520.10">
    <property type="entry name" value="Ribonuclease III domain"/>
    <property type="match status" value="1"/>
</dbReference>
<feature type="domain" description="DRBM" evidence="9">
    <location>
        <begin position="150"/>
        <end position="214"/>
    </location>
</feature>
<dbReference type="KEGG" id="aprs:BI364_06965"/>
<reference evidence="12" key="1">
    <citation type="submission" date="2016-09" db="EMBL/GenBank/DDBJ databases">
        <title>Acidihalobacter prosperus F5.</title>
        <authorList>
            <person name="Khaleque H.N."/>
            <person name="Ramsay J.P."/>
            <person name="Kaksonen A.H."/>
            <person name="Boxall N.J."/>
            <person name="Watkin E.L.J."/>
        </authorList>
    </citation>
    <scope>NUCLEOTIDE SEQUENCE [LARGE SCALE GENOMIC DNA]</scope>
    <source>
        <strain evidence="12">F5</strain>
    </source>
</reference>
<feature type="active site" evidence="8">
    <location>
        <position position="40"/>
    </location>
</feature>
<dbReference type="GO" id="GO:0004525">
    <property type="term" value="F:ribonuclease III activity"/>
    <property type="evidence" value="ECO:0007669"/>
    <property type="project" value="UniProtKB-UniRule"/>
</dbReference>
<keyword evidence="7 8" id="KW-0694">RNA-binding</keyword>
<keyword evidence="6 8" id="KW-0378">Hydrolase</keyword>
<dbReference type="InterPro" id="IPR036389">
    <property type="entry name" value="RNase_III_sf"/>
</dbReference>
<comment type="catalytic activity">
    <reaction evidence="1 8">
        <text>Endonucleolytic cleavage to 5'-phosphomonoester.</text>
        <dbReference type="EC" id="3.1.26.3"/>
    </reaction>
</comment>
<comment type="caution">
    <text evidence="8">Lacks conserved residue(s) required for the propagation of feature annotation.</text>
</comment>
<evidence type="ECO:0000313" key="12">
    <source>
        <dbReference type="Proteomes" id="UP000095401"/>
    </source>
</evidence>
<dbReference type="HAMAP" id="MF_00104">
    <property type="entry name" value="RNase_III"/>
    <property type="match status" value="1"/>
</dbReference>
<evidence type="ECO:0000256" key="2">
    <source>
        <dbReference type="ARBA" id="ARBA00010183"/>
    </source>
</evidence>
<dbReference type="InterPro" id="IPR000999">
    <property type="entry name" value="RNase_III_dom"/>
</dbReference>
<evidence type="ECO:0000256" key="1">
    <source>
        <dbReference type="ARBA" id="ARBA00000109"/>
    </source>
</evidence>
<comment type="subcellular location">
    <subcellularLocation>
        <location evidence="8">Cytoplasm</location>
    </subcellularLocation>
</comment>
<keyword evidence="8" id="KW-0699">rRNA-binding</keyword>
<dbReference type="PANTHER" id="PTHR11207">
    <property type="entry name" value="RIBONUCLEASE III"/>
    <property type="match status" value="1"/>
</dbReference>
<dbReference type="PROSITE" id="PS00517">
    <property type="entry name" value="RNASE_3_1"/>
    <property type="match status" value="1"/>
</dbReference>
<keyword evidence="8" id="KW-0460">Magnesium</keyword>
<comment type="cofactor">
    <cofactor evidence="8">
        <name>Mg(2+)</name>
        <dbReference type="ChEBI" id="CHEBI:18420"/>
    </cofactor>
</comment>
<dbReference type="GO" id="GO:0008033">
    <property type="term" value="P:tRNA processing"/>
    <property type="evidence" value="ECO:0007669"/>
    <property type="project" value="UniProtKB-KW"/>
</dbReference>
<dbReference type="Pfam" id="PF00035">
    <property type="entry name" value="dsrm"/>
    <property type="match status" value="1"/>
</dbReference>
<evidence type="ECO:0000313" key="11">
    <source>
        <dbReference type="EMBL" id="AOU97732.1"/>
    </source>
</evidence>
<proteinExistence type="inferred from homology"/>
<keyword evidence="4 8" id="KW-0540">Nuclease</keyword>
<dbReference type="Proteomes" id="UP000095401">
    <property type="component" value="Chromosome"/>
</dbReference>
<dbReference type="SMART" id="SM00358">
    <property type="entry name" value="DSRM"/>
    <property type="match status" value="1"/>
</dbReference>
<evidence type="ECO:0000256" key="4">
    <source>
        <dbReference type="ARBA" id="ARBA00022722"/>
    </source>
</evidence>
<dbReference type="GO" id="GO:0006364">
    <property type="term" value="P:rRNA processing"/>
    <property type="evidence" value="ECO:0007669"/>
    <property type="project" value="UniProtKB-UniRule"/>
</dbReference>
<organism evidence="11 12">
    <name type="scientific">Acidihalobacter yilgarnensis</name>
    <dbReference type="NCBI Taxonomy" id="2819280"/>
    <lineage>
        <taxon>Bacteria</taxon>
        <taxon>Pseudomonadati</taxon>
        <taxon>Pseudomonadota</taxon>
        <taxon>Gammaproteobacteria</taxon>
        <taxon>Chromatiales</taxon>
        <taxon>Ectothiorhodospiraceae</taxon>
        <taxon>Acidihalobacter</taxon>
    </lineage>
</organism>
<dbReference type="GO" id="GO:0006397">
    <property type="term" value="P:mRNA processing"/>
    <property type="evidence" value="ECO:0007669"/>
    <property type="project" value="UniProtKB-UniRule"/>
</dbReference>
<keyword evidence="5 8" id="KW-0255">Endonuclease</keyword>
<evidence type="ECO:0000256" key="6">
    <source>
        <dbReference type="ARBA" id="ARBA00022801"/>
    </source>
</evidence>
<dbReference type="InterPro" id="IPR014720">
    <property type="entry name" value="dsRBD_dom"/>
</dbReference>
<feature type="active site" evidence="8">
    <location>
        <position position="111"/>
    </location>
</feature>
<evidence type="ECO:0000256" key="7">
    <source>
        <dbReference type="ARBA" id="ARBA00022884"/>
    </source>
</evidence>
<evidence type="ECO:0000256" key="3">
    <source>
        <dbReference type="ARBA" id="ARBA00022664"/>
    </source>
</evidence>
<keyword evidence="8" id="KW-0819">tRNA processing</keyword>
<dbReference type="PANTHER" id="PTHR11207:SF0">
    <property type="entry name" value="RIBONUCLEASE 3"/>
    <property type="match status" value="1"/>
</dbReference>
<comment type="function">
    <text evidence="8">Digests double-stranded RNA. Involved in the processing of primary rRNA transcript to yield the immediate precursors to the large and small rRNAs (23S and 16S). Processes some mRNAs, and tRNAs when they are encoded in the rRNA operon. Processes pre-crRNA and tracrRNA of type II CRISPR loci if present in the organism.</text>
</comment>
<evidence type="ECO:0000259" key="9">
    <source>
        <dbReference type="PROSITE" id="PS50137"/>
    </source>
</evidence>
<accession>A0A1D8IMN8</accession>
<comment type="subunit">
    <text evidence="8">Homodimer.</text>
</comment>
<dbReference type="SMART" id="SM00535">
    <property type="entry name" value="RIBOc"/>
    <property type="match status" value="1"/>
</dbReference>
<dbReference type="EC" id="3.1.26.3" evidence="8"/>
<dbReference type="GO" id="GO:0019843">
    <property type="term" value="F:rRNA binding"/>
    <property type="evidence" value="ECO:0007669"/>
    <property type="project" value="UniProtKB-KW"/>
</dbReference>
<dbReference type="RefSeq" id="WP_070078117.1">
    <property type="nucleotide sequence ID" value="NZ_CP017415.1"/>
</dbReference>
<dbReference type="GO" id="GO:0046872">
    <property type="term" value="F:metal ion binding"/>
    <property type="evidence" value="ECO:0007669"/>
    <property type="project" value="UniProtKB-KW"/>
</dbReference>
<keyword evidence="8" id="KW-0698">rRNA processing</keyword>
<dbReference type="InterPro" id="IPR011907">
    <property type="entry name" value="RNase_III"/>
</dbReference>
<keyword evidence="8" id="KW-0963">Cytoplasm</keyword>
<comment type="similarity">
    <text evidence="2">Belongs to the ribonuclease III family.</text>
</comment>
<dbReference type="AlphaFoldDB" id="A0A1D8IMN8"/>